<protein>
    <submittedName>
        <fullName evidence="2">Uncharacterized protein</fullName>
    </submittedName>
</protein>
<feature type="compositionally biased region" description="Polar residues" evidence="1">
    <location>
        <begin position="70"/>
        <end position="81"/>
    </location>
</feature>
<gene>
    <name evidence="2" type="ORF">EYY96_08090</name>
</gene>
<reference evidence="2 3" key="1">
    <citation type="submission" date="2019-02" db="EMBL/GenBank/DDBJ databases">
        <title>Comparative genomic analysis of the Hafnia genus genomes.</title>
        <authorList>
            <person name="Zhiqiu Y."/>
            <person name="Chao Y."/>
            <person name="Yuhui D."/>
            <person name="Di H."/>
            <person name="Bin L."/>
        </authorList>
    </citation>
    <scope>NUCLEOTIDE SEQUENCE [LARGE SCALE GENOMIC DNA]</scope>
    <source>
        <strain evidence="2 3">PCM_1210</strain>
    </source>
</reference>
<evidence type="ECO:0000256" key="1">
    <source>
        <dbReference type="SAM" id="MobiDB-lite"/>
    </source>
</evidence>
<feature type="region of interest" description="Disordered" evidence="1">
    <location>
        <begin position="62"/>
        <end position="81"/>
    </location>
</feature>
<evidence type="ECO:0000313" key="3">
    <source>
        <dbReference type="Proteomes" id="UP000291600"/>
    </source>
</evidence>
<evidence type="ECO:0000313" key="2">
    <source>
        <dbReference type="EMBL" id="TBL68337.1"/>
    </source>
</evidence>
<proteinExistence type="predicted"/>
<comment type="caution">
    <text evidence="2">The sequence shown here is derived from an EMBL/GenBank/DDBJ whole genome shotgun (WGS) entry which is preliminary data.</text>
</comment>
<sequence>MINDRWLNYGNTQLTWRLLQGQQELAAGNMQLDLPADSGRKVNEIIVIPRSDRPMQLITEISDRNGSPLGKNSLSFEVSKN</sequence>
<dbReference type="AlphaFoldDB" id="A0ABD7Q7N9"/>
<dbReference type="RefSeq" id="WP_130970730.1">
    <property type="nucleotide sequence ID" value="NZ_SITJ01000061.1"/>
</dbReference>
<dbReference type="EMBL" id="SITJ01000061">
    <property type="protein sequence ID" value="TBL68337.1"/>
    <property type="molecule type" value="Genomic_DNA"/>
</dbReference>
<dbReference type="Proteomes" id="UP000291600">
    <property type="component" value="Unassembled WGS sequence"/>
</dbReference>
<accession>A0ABD7Q7N9</accession>
<organism evidence="2 3">
    <name type="scientific">Hafnia alvei</name>
    <dbReference type="NCBI Taxonomy" id="569"/>
    <lineage>
        <taxon>Bacteria</taxon>
        <taxon>Pseudomonadati</taxon>
        <taxon>Pseudomonadota</taxon>
        <taxon>Gammaproteobacteria</taxon>
        <taxon>Enterobacterales</taxon>
        <taxon>Hafniaceae</taxon>
        <taxon>Hafnia</taxon>
    </lineage>
</organism>
<name>A0ABD7Q7N9_HAFAL</name>